<dbReference type="RefSeq" id="WP_011155485.1">
    <property type="nucleotide sequence ID" value="NC_005295.2"/>
</dbReference>
<reference evidence="3 4" key="1">
    <citation type="journal article" date="2006" name="J. Bacteriol.">
        <title>Comparative genomic analysis of three strains of Ehrlichia ruminantium reveals an active process of genome size plasticity.</title>
        <authorList>
            <person name="Frutos R."/>
            <person name="Viari A."/>
            <person name="Ferraz C."/>
            <person name="Morgat A."/>
            <person name="Eychenie S."/>
            <person name="Kandassami Y."/>
            <person name="Chantal I."/>
            <person name="Bensaid A."/>
            <person name="Coissac E."/>
            <person name="Vachiery N."/>
            <person name="Demaille J."/>
            <person name="Martinez D."/>
        </authorList>
    </citation>
    <scope>NUCLEOTIDE SEQUENCE [LARGE SCALE GENOMIC DNA]</scope>
    <source>
        <strain evidence="3 4">Welgevonden</strain>
    </source>
</reference>
<dbReference type="HOGENOM" id="CLU_055272_6_0_5"/>
<dbReference type="EMBL" id="CR925678">
    <property type="protein sequence ID" value="CAI27347.1"/>
    <property type="molecule type" value="Genomic_DNA"/>
</dbReference>
<evidence type="ECO:0000313" key="4">
    <source>
        <dbReference type="Proteomes" id="UP000001021"/>
    </source>
</evidence>
<protein>
    <recommendedName>
        <fullName evidence="5">Outer membrane lipoprotein carrier protein LolA</fullName>
    </recommendedName>
</protein>
<dbReference type="PANTHER" id="PTHR35869:SF1">
    <property type="entry name" value="OUTER-MEMBRANE LIPOPROTEIN CARRIER PROTEIN"/>
    <property type="match status" value="1"/>
</dbReference>
<dbReference type="Gene3D" id="2.50.20.10">
    <property type="entry name" value="Lipoprotein localisation LolA/LolB/LppX"/>
    <property type="match status" value="1"/>
</dbReference>
<feature type="chain" id="PRO_5002615524" description="Outer membrane lipoprotein carrier protein LolA" evidence="2">
    <location>
        <begin position="24"/>
        <end position="204"/>
    </location>
</feature>
<accession>A0A0H3M077</accession>
<evidence type="ECO:0008006" key="5">
    <source>
        <dbReference type="Google" id="ProtNLM"/>
    </source>
</evidence>
<dbReference type="KEGG" id="erw:ERWE_CDS_08530"/>
<sequence>MQLRKLLCIFCLAVLLNSYYICNAYSINTKTDNTVKTNSLTYFDAVRSFKADFMQISSSEDIPRYGYVLMKKPGLLKWDYYPPTPVSIVIKGTTISYYDRELEEYSYTIVNNPIIGLLSSDIKNISTIDFINIDTVNNQKIVTLHDKKSDLYAEVIFNTDPITIVGLNILNPDSKTSIQFYNISSNIPIDKREFKHDISHYYSE</sequence>
<feature type="signal peptide" evidence="2">
    <location>
        <begin position="1"/>
        <end position="23"/>
    </location>
</feature>
<dbReference type="CDD" id="cd16325">
    <property type="entry name" value="LolA"/>
    <property type="match status" value="1"/>
</dbReference>
<evidence type="ECO:0000256" key="1">
    <source>
        <dbReference type="ARBA" id="ARBA00022729"/>
    </source>
</evidence>
<dbReference type="SUPFAM" id="SSF89392">
    <property type="entry name" value="Prokaryotic lipoproteins and lipoprotein localization factors"/>
    <property type="match status" value="1"/>
</dbReference>
<keyword evidence="1 2" id="KW-0732">Signal</keyword>
<dbReference type="InterPro" id="IPR029046">
    <property type="entry name" value="LolA/LolB/LppX"/>
</dbReference>
<dbReference type="KEGG" id="eru:Erum8060"/>
<evidence type="ECO:0000313" key="3">
    <source>
        <dbReference type="EMBL" id="CAI27347.1"/>
    </source>
</evidence>
<dbReference type="Proteomes" id="UP000001021">
    <property type="component" value="Chromosome"/>
</dbReference>
<name>A0A0H3M077_EHRRW</name>
<gene>
    <name evidence="3" type="ordered locus">ERWE_CDS_08530</name>
</gene>
<keyword evidence="4" id="KW-1185">Reference proteome</keyword>
<dbReference type="Pfam" id="PF03548">
    <property type="entry name" value="LolA"/>
    <property type="match status" value="1"/>
</dbReference>
<dbReference type="PANTHER" id="PTHR35869">
    <property type="entry name" value="OUTER-MEMBRANE LIPOPROTEIN CARRIER PROTEIN"/>
    <property type="match status" value="1"/>
</dbReference>
<dbReference type="GeneID" id="33058155"/>
<proteinExistence type="predicted"/>
<dbReference type="InterPro" id="IPR004564">
    <property type="entry name" value="OM_lipoprot_carrier_LolA-like"/>
</dbReference>
<dbReference type="AlphaFoldDB" id="A0A0H3M077"/>
<dbReference type="eggNOG" id="COG2834">
    <property type="taxonomic scope" value="Bacteria"/>
</dbReference>
<organism evidence="3 4">
    <name type="scientific">Ehrlichia ruminantium (strain Welgevonden)</name>
    <dbReference type="NCBI Taxonomy" id="254945"/>
    <lineage>
        <taxon>Bacteria</taxon>
        <taxon>Pseudomonadati</taxon>
        <taxon>Pseudomonadota</taxon>
        <taxon>Alphaproteobacteria</taxon>
        <taxon>Rickettsiales</taxon>
        <taxon>Anaplasmataceae</taxon>
        <taxon>Ehrlichia</taxon>
    </lineage>
</organism>
<evidence type="ECO:0000256" key="2">
    <source>
        <dbReference type="SAM" id="SignalP"/>
    </source>
</evidence>